<keyword evidence="2" id="KW-1185">Reference proteome</keyword>
<name>A0A1B7MDG7_9AGAM</name>
<evidence type="ECO:0000313" key="2">
    <source>
        <dbReference type="Proteomes" id="UP000092154"/>
    </source>
</evidence>
<sequence length="166" mass="18750">MALISRLSNVCAHSTLEHLRISIEDIVVDTSISAATFEPLYAFRNLRKLDFSSEYDVELDDAILLQMAKTWPLLEMLRITGKYTHAITVNSFVSLLQHCPHLTSVGITIDWSAVDRREISSDILYQGFTHTALYRADFSDSRIRHVITIAAFISAIAPKLINIVAW</sequence>
<dbReference type="InterPro" id="IPR032675">
    <property type="entry name" value="LRR_dom_sf"/>
</dbReference>
<protein>
    <recommendedName>
        <fullName evidence="3">F-box domain-containing protein</fullName>
    </recommendedName>
</protein>
<dbReference type="InParanoid" id="A0A1B7MDG7"/>
<organism evidence="1 2">
    <name type="scientific">Rhizopogon vinicolor AM-OR11-026</name>
    <dbReference type="NCBI Taxonomy" id="1314800"/>
    <lineage>
        <taxon>Eukaryota</taxon>
        <taxon>Fungi</taxon>
        <taxon>Dikarya</taxon>
        <taxon>Basidiomycota</taxon>
        <taxon>Agaricomycotina</taxon>
        <taxon>Agaricomycetes</taxon>
        <taxon>Agaricomycetidae</taxon>
        <taxon>Boletales</taxon>
        <taxon>Suillineae</taxon>
        <taxon>Rhizopogonaceae</taxon>
        <taxon>Rhizopogon</taxon>
    </lineage>
</organism>
<feature type="non-terminal residue" evidence="1">
    <location>
        <position position="166"/>
    </location>
</feature>
<evidence type="ECO:0000313" key="1">
    <source>
        <dbReference type="EMBL" id="OAX30628.1"/>
    </source>
</evidence>
<reference evidence="1 2" key="1">
    <citation type="submission" date="2016-06" db="EMBL/GenBank/DDBJ databases">
        <title>Comparative genomics of the ectomycorrhizal sister species Rhizopogon vinicolor and Rhizopogon vesiculosus (Basidiomycota: Boletales) reveals a divergence of the mating type B locus.</title>
        <authorList>
            <consortium name="DOE Joint Genome Institute"/>
            <person name="Mujic A.B."/>
            <person name="Kuo A."/>
            <person name="Tritt A."/>
            <person name="Lipzen A."/>
            <person name="Chen C."/>
            <person name="Johnson J."/>
            <person name="Sharma A."/>
            <person name="Barry K."/>
            <person name="Grigoriev I.V."/>
            <person name="Spatafora J.W."/>
        </authorList>
    </citation>
    <scope>NUCLEOTIDE SEQUENCE [LARGE SCALE GENOMIC DNA]</scope>
    <source>
        <strain evidence="1 2">AM-OR11-026</strain>
    </source>
</reference>
<dbReference type="SUPFAM" id="SSF52047">
    <property type="entry name" value="RNI-like"/>
    <property type="match status" value="1"/>
</dbReference>
<proteinExistence type="predicted"/>
<dbReference type="Gene3D" id="3.80.10.10">
    <property type="entry name" value="Ribonuclease Inhibitor"/>
    <property type="match status" value="1"/>
</dbReference>
<accession>A0A1B7MDG7</accession>
<dbReference type="EMBL" id="KV450161">
    <property type="protein sequence ID" value="OAX30628.1"/>
    <property type="molecule type" value="Genomic_DNA"/>
</dbReference>
<gene>
    <name evidence="1" type="ORF">K503DRAFT_705014</name>
</gene>
<dbReference type="Proteomes" id="UP000092154">
    <property type="component" value="Unassembled WGS sequence"/>
</dbReference>
<dbReference type="OrthoDB" id="2678073at2759"/>
<evidence type="ECO:0008006" key="3">
    <source>
        <dbReference type="Google" id="ProtNLM"/>
    </source>
</evidence>
<dbReference type="AlphaFoldDB" id="A0A1B7MDG7"/>